<evidence type="ECO:0000313" key="3">
    <source>
        <dbReference type="EMBL" id="KAL3098221.1"/>
    </source>
</evidence>
<feature type="chain" id="PRO_5044891616" evidence="2">
    <location>
        <begin position="46"/>
        <end position="146"/>
    </location>
</feature>
<evidence type="ECO:0000313" key="4">
    <source>
        <dbReference type="Proteomes" id="UP001620645"/>
    </source>
</evidence>
<organism evidence="3 4">
    <name type="scientific">Heterodera schachtii</name>
    <name type="common">Sugarbeet cyst nematode worm</name>
    <name type="synonym">Tylenchus schachtii</name>
    <dbReference type="NCBI Taxonomy" id="97005"/>
    <lineage>
        <taxon>Eukaryota</taxon>
        <taxon>Metazoa</taxon>
        <taxon>Ecdysozoa</taxon>
        <taxon>Nematoda</taxon>
        <taxon>Chromadorea</taxon>
        <taxon>Rhabditida</taxon>
        <taxon>Tylenchina</taxon>
        <taxon>Tylenchomorpha</taxon>
        <taxon>Tylenchoidea</taxon>
        <taxon>Heteroderidae</taxon>
        <taxon>Heteroderinae</taxon>
        <taxon>Heterodera</taxon>
    </lineage>
</organism>
<keyword evidence="2" id="KW-0732">Signal</keyword>
<feature type="region of interest" description="Disordered" evidence="1">
    <location>
        <begin position="48"/>
        <end position="83"/>
    </location>
</feature>
<dbReference type="AlphaFoldDB" id="A0ABD2K5P8"/>
<proteinExistence type="predicted"/>
<feature type="signal peptide" evidence="2">
    <location>
        <begin position="1"/>
        <end position="45"/>
    </location>
</feature>
<keyword evidence="4" id="KW-1185">Reference proteome</keyword>
<comment type="caution">
    <text evidence="3">The sequence shown here is derived from an EMBL/GenBank/DDBJ whole genome shotgun (WGS) entry which is preliminary data.</text>
</comment>
<sequence length="146" mass="15784">MYATFPLTCRAASSSSFSAHCRRRPLLLLIVPIVVLSMATDFANGMGCASSKDQASSSSSSNRKKNSAGAGTSGARGGSGASNLPDVPYLDQRHWQRCLGHCNQYNSVDNVGAKDRLQTTANAFHLHFRIISSRVRLTVDIIYEMT</sequence>
<reference evidence="3 4" key="1">
    <citation type="submission" date="2024-10" db="EMBL/GenBank/DDBJ databases">
        <authorList>
            <person name="Kim D."/>
        </authorList>
    </citation>
    <scope>NUCLEOTIDE SEQUENCE [LARGE SCALE GENOMIC DNA]</scope>
    <source>
        <strain evidence="3">Taebaek</strain>
    </source>
</reference>
<dbReference type="EMBL" id="JBICCN010000051">
    <property type="protein sequence ID" value="KAL3098221.1"/>
    <property type="molecule type" value="Genomic_DNA"/>
</dbReference>
<protein>
    <submittedName>
        <fullName evidence="3">Uncharacterized protein</fullName>
    </submittedName>
</protein>
<name>A0ABD2K5P8_HETSC</name>
<feature type="compositionally biased region" description="Gly residues" evidence="1">
    <location>
        <begin position="71"/>
        <end position="80"/>
    </location>
</feature>
<evidence type="ECO:0000256" key="1">
    <source>
        <dbReference type="SAM" id="MobiDB-lite"/>
    </source>
</evidence>
<feature type="compositionally biased region" description="Low complexity" evidence="1">
    <location>
        <begin position="49"/>
        <end position="61"/>
    </location>
</feature>
<accession>A0ABD2K5P8</accession>
<gene>
    <name evidence="3" type="ORF">niasHS_002057</name>
</gene>
<dbReference type="Proteomes" id="UP001620645">
    <property type="component" value="Unassembled WGS sequence"/>
</dbReference>
<evidence type="ECO:0000256" key="2">
    <source>
        <dbReference type="SAM" id="SignalP"/>
    </source>
</evidence>